<reference evidence="1 2" key="1">
    <citation type="submission" date="2019-03" db="EMBL/GenBank/DDBJ databases">
        <title>Draft Genome Sequence of Massilia arenosa sp. nov., a Novel Massilia Species Isolated from a Sandy-loam Maize Soil.</title>
        <authorList>
            <person name="Raths R."/>
            <person name="Peta V."/>
            <person name="Bucking H."/>
        </authorList>
    </citation>
    <scope>NUCLEOTIDE SEQUENCE [LARGE SCALE GENOMIC DNA]</scope>
    <source>
        <strain evidence="1 2">MC02</strain>
    </source>
</reference>
<dbReference type="InterPro" id="IPR007922">
    <property type="entry name" value="DciA-like"/>
</dbReference>
<comment type="caution">
    <text evidence="1">The sequence shown here is derived from an EMBL/GenBank/DDBJ whole genome shotgun (WGS) entry which is preliminary data.</text>
</comment>
<keyword evidence="2" id="KW-1185">Reference proteome</keyword>
<name>A0A4Y9S9N8_9BURK</name>
<evidence type="ECO:0000313" key="1">
    <source>
        <dbReference type="EMBL" id="TFW18453.1"/>
    </source>
</evidence>
<dbReference type="EMBL" id="SPVF01000161">
    <property type="protein sequence ID" value="TFW18453.1"/>
    <property type="molecule type" value="Genomic_DNA"/>
</dbReference>
<dbReference type="RefSeq" id="WP_135207661.1">
    <property type="nucleotide sequence ID" value="NZ_SPVF01000161.1"/>
</dbReference>
<dbReference type="AlphaFoldDB" id="A0A4Y9S9N8"/>
<sequence length="164" mass="17702">MHSSDPHQRPYTIFGTRNRQTSFGATDFLRANDRMAALLPAAMRMGRLQQDVAAALPSVAAACAVLSCEGGVLVLAVPNAAVATRLKQQIQGLTAKLQTRGWDVQSIRLKVQVVQPPAPDYVPRQLSLPPNAVDAFEDLGKSLDRTPANAPLIAALERLAARRR</sequence>
<dbReference type="Pfam" id="PF05258">
    <property type="entry name" value="DciA"/>
    <property type="match status" value="1"/>
</dbReference>
<accession>A0A4Y9S9N8</accession>
<evidence type="ECO:0000313" key="2">
    <source>
        <dbReference type="Proteomes" id="UP000298438"/>
    </source>
</evidence>
<gene>
    <name evidence="1" type="ORF">E4L96_13040</name>
</gene>
<proteinExistence type="predicted"/>
<dbReference type="Proteomes" id="UP000298438">
    <property type="component" value="Unassembled WGS sequence"/>
</dbReference>
<dbReference type="OrthoDB" id="8521216at2"/>
<protein>
    <submittedName>
        <fullName evidence="1">DUF721 domain-containing protein</fullName>
    </submittedName>
</protein>
<organism evidence="1 2">
    <name type="scientific">Zemynaea arenosa</name>
    <dbReference type="NCBI Taxonomy" id="2561931"/>
    <lineage>
        <taxon>Bacteria</taxon>
        <taxon>Pseudomonadati</taxon>
        <taxon>Pseudomonadota</taxon>
        <taxon>Betaproteobacteria</taxon>
        <taxon>Burkholderiales</taxon>
        <taxon>Oxalobacteraceae</taxon>
        <taxon>Telluria group</taxon>
        <taxon>Zemynaea</taxon>
    </lineage>
</organism>